<name>A0ABS1CXW0_9PROT</name>
<dbReference type="InterPro" id="IPR001054">
    <property type="entry name" value="A/G_cyclase"/>
</dbReference>
<dbReference type="SMART" id="SM00044">
    <property type="entry name" value="CYCc"/>
    <property type="match status" value="1"/>
</dbReference>
<dbReference type="InterPro" id="IPR025874">
    <property type="entry name" value="DZR"/>
</dbReference>
<accession>A0ABS1CXW0</accession>
<dbReference type="Gene3D" id="3.40.50.300">
    <property type="entry name" value="P-loop containing nucleotide triphosphate hydrolases"/>
    <property type="match status" value="1"/>
</dbReference>
<dbReference type="Pfam" id="PF12773">
    <property type="entry name" value="DZR"/>
    <property type="match status" value="1"/>
</dbReference>
<dbReference type="SUPFAM" id="SSF52540">
    <property type="entry name" value="P-loop containing nucleoside triphosphate hydrolases"/>
    <property type="match status" value="1"/>
</dbReference>
<dbReference type="InterPro" id="IPR041664">
    <property type="entry name" value="AAA_16"/>
</dbReference>
<dbReference type="Pfam" id="PF13191">
    <property type="entry name" value="AAA_16"/>
    <property type="match status" value="1"/>
</dbReference>
<keyword evidence="1" id="KW-0547">Nucleotide-binding</keyword>
<dbReference type="SUPFAM" id="SSF55073">
    <property type="entry name" value="Nucleotide cyclase"/>
    <property type="match status" value="1"/>
</dbReference>
<gene>
    <name evidence="4" type="ORF">CKO45_14150</name>
</gene>
<dbReference type="Pfam" id="PF00211">
    <property type="entry name" value="Guanylate_cyc"/>
    <property type="match status" value="1"/>
</dbReference>
<dbReference type="Proteomes" id="UP000697995">
    <property type="component" value="Unassembled WGS sequence"/>
</dbReference>
<dbReference type="CDD" id="cd07302">
    <property type="entry name" value="CHD"/>
    <property type="match status" value="1"/>
</dbReference>
<evidence type="ECO:0000256" key="2">
    <source>
        <dbReference type="ARBA" id="ARBA00022840"/>
    </source>
</evidence>
<dbReference type="InterPro" id="IPR011990">
    <property type="entry name" value="TPR-like_helical_dom_sf"/>
</dbReference>
<comment type="caution">
    <text evidence="4">The sequence shown here is derived from an EMBL/GenBank/DDBJ whole genome shotgun (WGS) entry which is preliminary data.</text>
</comment>
<dbReference type="InterPro" id="IPR027417">
    <property type="entry name" value="P-loop_NTPase"/>
</dbReference>
<proteinExistence type="predicted"/>
<evidence type="ECO:0000313" key="5">
    <source>
        <dbReference type="Proteomes" id="UP000697995"/>
    </source>
</evidence>
<keyword evidence="2" id="KW-0067">ATP-binding</keyword>
<evidence type="ECO:0000256" key="1">
    <source>
        <dbReference type="ARBA" id="ARBA00022741"/>
    </source>
</evidence>
<reference evidence="4 5" key="1">
    <citation type="journal article" date="2020" name="Microorganisms">
        <title>Osmotic Adaptation and Compatible Solute Biosynthesis of Phototrophic Bacteria as Revealed from Genome Analyses.</title>
        <authorList>
            <person name="Imhoff J.F."/>
            <person name="Rahn T."/>
            <person name="Kunzel S."/>
            <person name="Keller A."/>
            <person name="Neulinger S.C."/>
        </authorList>
    </citation>
    <scope>NUCLEOTIDE SEQUENCE [LARGE SCALE GENOMIC DNA]</scope>
    <source>
        <strain evidence="4 5">DSM 15382</strain>
    </source>
</reference>
<dbReference type="Gene3D" id="1.25.40.10">
    <property type="entry name" value="Tetratricopeptide repeat domain"/>
    <property type="match status" value="1"/>
</dbReference>
<dbReference type="SUPFAM" id="SSF48452">
    <property type="entry name" value="TPR-like"/>
    <property type="match status" value="2"/>
</dbReference>
<dbReference type="InterPro" id="IPR029787">
    <property type="entry name" value="Nucleotide_cyclase"/>
</dbReference>
<keyword evidence="5" id="KW-1185">Reference proteome</keyword>
<dbReference type="PANTHER" id="PTHR16305:SF28">
    <property type="entry name" value="GUANYLATE CYCLASE DOMAIN-CONTAINING PROTEIN"/>
    <property type="match status" value="1"/>
</dbReference>
<dbReference type="EMBL" id="NRSG01000098">
    <property type="protein sequence ID" value="MBK1659378.1"/>
    <property type="molecule type" value="Genomic_DNA"/>
</dbReference>
<dbReference type="RefSeq" id="WP_133222184.1">
    <property type="nucleotide sequence ID" value="NZ_NRSG01000098.1"/>
</dbReference>
<dbReference type="PROSITE" id="PS50125">
    <property type="entry name" value="GUANYLATE_CYCLASE_2"/>
    <property type="match status" value="1"/>
</dbReference>
<evidence type="ECO:0000313" key="4">
    <source>
        <dbReference type="EMBL" id="MBK1659378.1"/>
    </source>
</evidence>
<sequence length="1044" mass="111203">MSALCPSCGQAAVPGQFCDHCGTRLHRPCAGCGTANRPAARFCTGCGNALDGAGDAPRRAAPDLPTALQKHVSVLFADISDSTALISRMETEDASDILAPVLRAIAETVQQHGGIVATRMGDGLMAVFGAPLAAEDHAARACLAALAILENVGALGPAALPVRIGICSGPVILRANGPGATDVGVEGLTAHIANRLEQKAEPSTILIAPQTARLVGGIAILASIGAVALKGIDTPMHAYRLLGVTDATGWTARIGLRPLTRFVGRDEELVQLSQAAARAQRGRLQAMAVVADAGMGKSRLLHEFLAGQAASAWLILRVETTAQSIAVPYLFITALLRQLSADLPEDGRGEPRRDIMPLLSQLDPDAATGPADPAERRQRMVRTVRDILLRLAGRRPVLLILEDYHWLDNSSAELLQEVLDSLDWIRLMVLVTARPERRPDWGDAGHASRTTIRLRDLTAAEGEAILKELLGGSEALAPLRRHIVGRADGTPFFLEEFARSLQESGVLAEGPPAPERVAIPDSVHAIIASRIDRLSPLHRHILQVAAVIGRDVPSPLLAGITDIPPQTIAIEIGVLITAGYLTRTEDAPDPTHRFTHALVRAVAYGSLLRSHRRALHRRVLAALEARRGDRDDTLSEDLAHHATLAEAWPEAARYALEAAERASRRPAWREAKAFLETAILALERHPPGSPAALQAIDVRLRLRSIQYVAADQPDTAPFGEPEEAQDATADPVSLARGYINRCNKLSHGGELARAIQLGRSAVDIMLEHGKVIDVVSASFALGQAYWYAGELESGRTLLEAHLAHADSEEGHARTPATFVLPSVVYFCFLAQFRADLGRAEAGMEAIRKARALSERHGHAFDHLVVSVYEGDLLLQADRVTDAIILLEQSLATARANGIGYHIPSIASVLGRAYVATGRHVEARDLLTAASDQAGREGRIGKRLICGPPLVRALAEGRDGDLALAMDVAGSTLAEATARGFLPTVVHTHLALAHLAMLGGTPGQAGEELAKAEDLARRIGLRRLRPEIRRGLAAIGAASGDATMG</sequence>
<protein>
    <recommendedName>
        <fullName evidence="3">Guanylate cyclase domain-containing protein</fullName>
    </recommendedName>
</protein>
<dbReference type="PANTHER" id="PTHR16305">
    <property type="entry name" value="TESTICULAR SOLUBLE ADENYLYL CYCLASE"/>
    <property type="match status" value="1"/>
</dbReference>
<dbReference type="Gene3D" id="3.30.70.1230">
    <property type="entry name" value="Nucleotide cyclase"/>
    <property type="match status" value="1"/>
</dbReference>
<feature type="domain" description="Guanylate cyclase" evidence="3">
    <location>
        <begin position="73"/>
        <end position="197"/>
    </location>
</feature>
<evidence type="ECO:0000259" key="3">
    <source>
        <dbReference type="PROSITE" id="PS50125"/>
    </source>
</evidence>
<organism evidence="4 5">
    <name type="scientific">Paracraurococcus ruber</name>
    <dbReference type="NCBI Taxonomy" id="77675"/>
    <lineage>
        <taxon>Bacteria</taxon>
        <taxon>Pseudomonadati</taxon>
        <taxon>Pseudomonadota</taxon>
        <taxon>Alphaproteobacteria</taxon>
        <taxon>Acetobacterales</taxon>
        <taxon>Roseomonadaceae</taxon>
        <taxon>Paracraurococcus</taxon>
    </lineage>
</organism>